<reference evidence="4" key="1">
    <citation type="submission" date="2017-08" db="EMBL/GenBank/DDBJ databases">
        <authorList>
            <person name="Varghese N."/>
            <person name="Submissions S."/>
        </authorList>
    </citation>
    <scope>NUCLEOTIDE SEQUENCE [LARGE SCALE GENOMIC DNA]</scope>
    <source>
        <strain evidence="4">JC22</strain>
    </source>
</reference>
<dbReference type="Pfam" id="PF16403">
    <property type="entry name" value="Bact_surface_Ig-like"/>
    <property type="match status" value="3"/>
</dbReference>
<dbReference type="EMBL" id="OBMQ01000004">
    <property type="protein sequence ID" value="SOC06554.1"/>
    <property type="molecule type" value="Genomic_DNA"/>
</dbReference>
<proteinExistence type="predicted"/>
<dbReference type="AlphaFoldDB" id="A0A285SF86"/>
<evidence type="ECO:0000313" key="4">
    <source>
        <dbReference type="Proteomes" id="UP000219636"/>
    </source>
</evidence>
<evidence type="ECO:0000256" key="1">
    <source>
        <dbReference type="SAM" id="SignalP"/>
    </source>
</evidence>
<dbReference type="PROSITE" id="PS51272">
    <property type="entry name" value="SLH"/>
    <property type="match status" value="3"/>
</dbReference>
<name>A0A285SF86_9BACL</name>
<dbReference type="OrthoDB" id="2744085at2"/>
<dbReference type="Gene3D" id="2.60.40.10">
    <property type="entry name" value="Immunoglobulins"/>
    <property type="match status" value="3"/>
</dbReference>
<feature type="signal peptide" evidence="1">
    <location>
        <begin position="1"/>
        <end position="25"/>
    </location>
</feature>
<feature type="chain" id="PRO_5011995712" evidence="1">
    <location>
        <begin position="26"/>
        <end position="633"/>
    </location>
</feature>
<dbReference type="InterPro" id="IPR001119">
    <property type="entry name" value="SLH_dom"/>
</dbReference>
<feature type="domain" description="SLH" evidence="2">
    <location>
        <begin position="460"/>
        <end position="520"/>
    </location>
</feature>
<keyword evidence="4" id="KW-1185">Reference proteome</keyword>
<accession>A0A285SF86</accession>
<protein>
    <submittedName>
        <fullName evidence="3">Uncharacterized protein DUF5011</fullName>
    </submittedName>
</protein>
<evidence type="ECO:0000259" key="2">
    <source>
        <dbReference type="PROSITE" id="PS51272"/>
    </source>
</evidence>
<keyword evidence="1" id="KW-0732">Signal</keyword>
<dbReference type="Proteomes" id="UP000219636">
    <property type="component" value="Unassembled WGS sequence"/>
</dbReference>
<sequence length="633" mass="70375">MRYLMKVTTAVMIFLLPISTGNVQASVADSTIPALVSIESDKTSLAPGEKITFSVGIEDESDLDYVYLKVNPIHRSILGTSVQLKFDAATEKYVGSYTVPTSAFNEQWYVSFVGARDVHGNYMHLEDGGIVINNWESPITFKIFDGNDTVGPTFEQKGSLTLNVTGPFDFTKNLVIYDDVDTDVEKSVKVTHNIPEKTVGTFTVNYEAKDFTGNLSTFSQDVTIKDIESPKLYNVQNRTIFAGDAFYALEGIQATDNFEGDVSNAVKYIGYVDTSKAGDYSITYRVSDKAGNTINQTAKITVVAKESVTITGTEDEFLLLNSTFDPLAGVKVMDSSNQDVTANLSVESSVETDVAGRYSVIYTFDQGGYEPLTVYRQITVAPYNSPRIEGLQDLYLFEGEALTMPTNIKAYNVMGLQIDGVQMKTDRPVKDAGDYAVTYSVKDHYGYSYEETKKLTVLAKEASFSDVPVSHRYFKEIQFMKEMGIINGYPDKTFNPTASISRQHVASLIYRSGVALKPIREKIAFVDVPESHPYYTEIMALYQAGIIDGVNGMFNPKNSLTRAQLAKILVNAYKLELQPLNLMTFTDTDNHWAKDYINILSSNGITTGAQGRFNPNEQVSRMHYATFMYRIVQ</sequence>
<gene>
    <name evidence="3" type="ORF">SAMN05880501_104308</name>
</gene>
<dbReference type="InterPro" id="IPR013783">
    <property type="entry name" value="Ig-like_fold"/>
</dbReference>
<feature type="domain" description="SLH" evidence="2">
    <location>
        <begin position="521"/>
        <end position="583"/>
    </location>
</feature>
<organism evidence="3 4">
    <name type="scientific">Ureibacillus xyleni</name>
    <dbReference type="NCBI Taxonomy" id="614648"/>
    <lineage>
        <taxon>Bacteria</taxon>
        <taxon>Bacillati</taxon>
        <taxon>Bacillota</taxon>
        <taxon>Bacilli</taxon>
        <taxon>Bacillales</taxon>
        <taxon>Caryophanaceae</taxon>
        <taxon>Ureibacillus</taxon>
    </lineage>
</organism>
<dbReference type="PANTHER" id="PTHR43308">
    <property type="entry name" value="OUTER MEMBRANE PROTEIN ALPHA-RELATED"/>
    <property type="match status" value="1"/>
</dbReference>
<dbReference type="InterPro" id="IPR032179">
    <property type="entry name" value="Cry22Aa_Ig-like"/>
</dbReference>
<evidence type="ECO:0000313" key="3">
    <source>
        <dbReference type="EMBL" id="SOC06554.1"/>
    </source>
</evidence>
<dbReference type="InterPro" id="IPR051465">
    <property type="entry name" value="Cell_Envelope_Struct_Comp"/>
</dbReference>
<dbReference type="Pfam" id="PF00395">
    <property type="entry name" value="SLH"/>
    <property type="match status" value="3"/>
</dbReference>
<feature type="domain" description="SLH" evidence="2">
    <location>
        <begin position="584"/>
        <end position="633"/>
    </location>
</feature>